<evidence type="ECO:0008006" key="2">
    <source>
        <dbReference type="Google" id="ProtNLM"/>
    </source>
</evidence>
<protein>
    <recommendedName>
        <fullName evidence="2">Lipocalin-like domain-containing protein</fullName>
    </recommendedName>
</protein>
<organism evidence="1">
    <name type="scientific">marine metagenome</name>
    <dbReference type="NCBI Taxonomy" id="408172"/>
    <lineage>
        <taxon>unclassified sequences</taxon>
        <taxon>metagenomes</taxon>
        <taxon>ecological metagenomes</taxon>
    </lineage>
</organism>
<reference evidence="1" key="1">
    <citation type="submission" date="2018-05" db="EMBL/GenBank/DDBJ databases">
        <authorList>
            <person name="Lanie J.A."/>
            <person name="Ng W.-L."/>
            <person name="Kazmierczak K.M."/>
            <person name="Andrzejewski T.M."/>
            <person name="Davidsen T.M."/>
            <person name="Wayne K.J."/>
            <person name="Tettelin H."/>
            <person name="Glass J.I."/>
            <person name="Rusch D."/>
            <person name="Podicherti R."/>
            <person name="Tsui H.-C.T."/>
            <person name="Winkler M.E."/>
        </authorList>
    </citation>
    <scope>NUCLEOTIDE SEQUENCE</scope>
</reference>
<name>A0A381Q9Z3_9ZZZZ</name>
<gene>
    <name evidence="1" type="ORF">METZ01_LOCUS28714</name>
</gene>
<evidence type="ECO:0000313" key="1">
    <source>
        <dbReference type="EMBL" id="SUZ75860.1"/>
    </source>
</evidence>
<sequence>VVLALLLAACGDDSTGLAPLASGNWSASYTDDATGCGGSITEGTVDLLIVQVGIDLRVTSAGLYYTGTLIDTEGTWAATYRADGGSRSEEFTVTFTDNNTVLSGGSTWTWTGGGAVCSGTSTIEASK</sequence>
<dbReference type="EMBL" id="UINC01001260">
    <property type="protein sequence ID" value="SUZ75860.1"/>
    <property type="molecule type" value="Genomic_DNA"/>
</dbReference>
<proteinExistence type="predicted"/>
<accession>A0A381Q9Z3</accession>
<feature type="non-terminal residue" evidence="1">
    <location>
        <position position="1"/>
    </location>
</feature>
<dbReference type="AlphaFoldDB" id="A0A381Q9Z3"/>